<dbReference type="OrthoDB" id="1013073at2"/>
<dbReference type="AlphaFoldDB" id="A0A5P2G2W3"/>
<keyword evidence="1 3" id="KW-0597">Phosphoprotein</keyword>
<name>A0A5P2G2W3_9BACT</name>
<dbReference type="PROSITE" id="PS50043">
    <property type="entry name" value="HTH_LUXR_2"/>
    <property type="match status" value="1"/>
</dbReference>
<evidence type="ECO:0000313" key="6">
    <source>
        <dbReference type="EMBL" id="QES88140.1"/>
    </source>
</evidence>
<evidence type="ECO:0000256" key="1">
    <source>
        <dbReference type="ARBA" id="ARBA00022553"/>
    </source>
</evidence>
<dbReference type="InterPro" id="IPR058245">
    <property type="entry name" value="NreC/VraR/RcsB-like_REC"/>
</dbReference>
<evidence type="ECO:0000313" key="7">
    <source>
        <dbReference type="Proteomes" id="UP000292424"/>
    </source>
</evidence>
<evidence type="ECO:0000256" key="3">
    <source>
        <dbReference type="PROSITE-ProRule" id="PRU00169"/>
    </source>
</evidence>
<dbReference type="Pfam" id="PF00196">
    <property type="entry name" value="GerE"/>
    <property type="match status" value="1"/>
</dbReference>
<dbReference type="SMART" id="SM00448">
    <property type="entry name" value="REC"/>
    <property type="match status" value="1"/>
</dbReference>
<dbReference type="GO" id="GO:0003677">
    <property type="term" value="F:DNA binding"/>
    <property type="evidence" value="ECO:0007669"/>
    <property type="project" value="UniProtKB-KW"/>
</dbReference>
<dbReference type="CDD" id="cd06170">
    <property type="entry name" value="LuxR_C_like"/>
    <property type="match status" value="1"/>
</dbReference>
<dbReference type="Gene3D" id="3.40.50.2300">
    <property type="match status" value="1"/>
</dbReference>
<keyword evidence="7" id="KW-1185">Reference proteome</keyword>
<dbReference type="EMBL" id="CP044016">
    <property type="protein sequence ID" value="QES88140.1"/>
    <property type="molecule type" value="Genomic_DNA"/>
</dbReference>
<gene>
    <name evidence="6" type="ORF">E0W69_005495</name>
</gene>
<protein>
    <submittedName>
        <fullName evidence="6">Response regulator transcription factor</fullName>
    </submittedName>
</protein>
<sequence>MTSNILIADDHFPVRIGLDILVNEILQSNPNIEFASNGYEILTKMENQNFDLLITDINMPMTDGFELIKQIVDKYPQTKILVVSVNPAEIFAPRLREIGICDYISKSESDEELKKAILNIVSGVSSNADKIETTEMEENLFIQLSSREFEVMIYLLKGLGNLEICNKLNITKTTASTYKNRIFSKLNVTSLMELSHLARKYHIVDDDLLLY</sequence>
<dbReference type="Proteomes" id="UP000292424">
    <property type="component" value="Chromosome"/>
</dbReference>
<keyword evidence="2" id="KW-0238">DNA-binding</keyword>
<dbReference type="RefSeq" id="WP_131329027.1">
    <property type="nucleotide sequence ID" value="NZ_CP044016.1"/>
</dbReference>
<reference evidence="6 7" key="1">
    <citation type="submission" date="2019-09" db="EMBL/GenBank/DDBJ databases">
        <title>Complete genome sequence of Arachidicoccus sp. B3-10 isolated from apple orchard soil.</title>
        <authorList>
            <person name="Kim H.S."/>
            <person name="Han K.-I."/>
            <person name="Suh M.K."/>
            <person name="Lee K.C."/>
            <person name="Eom M.K."/>
            <person name="Kim J.-S."/>
            <person name="Kang S.W."/>
            <person name="Sin Y."/>
            <person name="Lee J.-S."/>
        </authorList>
    </citation>
    <scope>NUCLEOTIDE SEQUENCE [LARGE SCALE GENOMIC DNA]</scope>
    <source>
        <strain evidence="6 7">B3-10</strain>
    </source>
</reference>
<organism evidence="6 7">
    <name type="scientific">Rhizosphaericola mali</name>
    <dbReference type="NCBI Taxonomy" id="2545455"/>
    <lineage>
        <taxon>Bacteria</taxon>
        <taxon>Pseudomonadati</taxon>
        <taxon>Bacteroidota</taxon>
        <taxon>Chitinophagia</taxon>
        <taxon>Chitinophagales</taxon>
        <taxon>Chitinophagaceae</taxon>
        <taxon>Rhizosphaericola</taxon>
    </lineage>
</organism>
<dbReference type="Pfam" id="PF00072">
    <property type="entry name" value="Response_reg"/>
    <property type="match status" value="1"/>
</dbReference>
<dbReference type="PANTHER" id="PTHR45566">
    <property type="entry name" value="HTH-TYPE TRANSCRIPTIONAL REGULATOR YHJB-RELATED"/>
    <property type="match status" value="1"/>
</dbReference>
<evidence type="ECO:0000259" key="4">
    <source>
        <dbReference type="PROSITE" id="PS50043"/>
    </source>
</evidence>
<dbReference type="PRINTS" id="PR00038">
    <property type="entry name" value="HTHLUXR"/>
</dbReference>
<feature type="domain" description="Response regulatory" evidence="5">
    <location>
        <begin position="4"/>
        <end position="121"/>
    </location>
</feature>
<feature type="modified residue" description="4-aspartylphosphate" evidence="3">
    <location>
        <position position="56"/>
    </location>
</feature>
<dbReference type="InterPro" id="IPR001789">
    <property type="entry name" value="Sig_transdc_resp-reg_receiver"/>
</dbReference>
<dbReference type="PROSITE" id="PS50110">
    <property type="entry name" value="RESPONSE_REGULATORY"/>
    <property type="match status" value="1"/>
</dbReference>
<dbReference type="GO" id="GO:0000160">
    <property type="term" value="P:phosphorelay signal transduction system"/>
    <property type="evidence" value="ECO:0007669"/>
    <property type="project" value="InterPro"/>
</dbReference>
<dbReference type="InterPro" id="IPR011006">
    <property type="entry name" value="CheY-like_superfamily"/>
</dbReference>
<dbReference type="InterPro" id="IPR000792">
    <property type="entry name" value="Tscrpt_reg_LuxR_C"/>
</dbReference>
<dbReference type="InterPro" id="IPR051015">
    <property type="entry name" value="EvgA-like"/>
</dbReference>
<dbReference type="SMART" id="SM00421">
    <property type="entry name" value="HTH_LUXR"/>
    <property type="match status" value="1"/>
</dbReference>
<dbReference type="SUPFAM" id="SSF46894">
    <property type="entry name" value="C-terminal effector domain of the bipartite response regulators"/>
    <property type="match status" value="1"/>
</dbReference>
<dbReference type="GO" id="GO:0006355">
    <property type="term" value="P:regulation of DNA-templated transcription"/>
    <property type="evidence" value="ECO:0007669"/>
    <property type="project" value="InterPro"/>
</dbReference>
<dbReference type="CDD" id="cd17535">
    <property type="entry name" value="REC_NarL-like"/>
    <property type="match status" value="1"/>
</dbReference>
<feature type="domain" description="HTH luxR-type" evidence="4">
    <location>
        <begin position="137"/>
        <end position="202"/>
    </location>
</feature>
<dbReference type="InterPro" id="IPR016032">
    <property type="entry name" value="Sig_transdc_resp-reg_C-effctor"/>
</dbReference>
<proteinExistence type="predicted"/>
<accession>A0A5P2G2W3</accession>
<dbReference type="KEGG" id="arac:E0W69_005495"/>
<evidence type="ECO:0000256" key="2">
    <source>
        <dbReference type="ARBA" id="ARBA00023125"/>
    </source>
</evidence>
<evidence type="ECO:0000259" key="5">
    <source>
        <dbReference type="PROSITE" id="PS50110"/>
    </source>
</evidence>
<dbReference type="PANTHER" id="PTHR45566:SF2">
    <property type="entry name" value="NARL SUBFAMILY"/>
    <property type="match status" value="1"/>
</dbReference>
<dbReference type="SUPFAM" id="SSF52172">
    <property type="entry name" value="CheY-like"/>
    <property type="match status" value="1"/>
</dbReference>